<reference evidence="2 3" key="2">
    <citation type="journal article" date="2016" name="Genome Announc.">
        <title>Draft Genome Sequence of a Versatile Hydrocarbon-Degrading Bacterium, Rhodococcus pyridinivorans Strain KG-16, Collected from Oil Fields in India.</title>
        <authorList>
            <person name="Aggarwal R.K."/>
            <person name="Dawar C."/>
            <person name="Phanindranath R."/>
            <person name="Mutnuri L."/>
            <person name="Dayal A.M."/>
        </authorList>
    </citation>
    <scope>NUCLEOTIDE SEQUENCE [LARGE SCALE GENOMIC DNA]</scope>
    <source>
        <strain evidence="2 3">KG-16</strain>
    </source>
</reference>
<dbReference type="PIRSF" id="PIRSF010256">
    <property type="entry name" value="CoxE_vWa"/>
    <property type="match status" value="1"/>
</dbReference>
<reference evidence="3" key="1">
    <citation type="submission" date="2015-01" db="EMBL/GenBank/DDBJ databases">
        <title>Draft genome sequence of Rhodococcus pyridinivorans strain KG-16, a hydrocarbon-degrading bacterium.</title>
        <authorList>
            <person name="Aggarwal R.K."/>
            <person name="Dawar C."/>
        </authorList>
    </citation>
    <scope>NUCLEOTIDE SEQUENCE [LARGE SCALE GENOMIC DNA]</scope>
    <source>
        <strain evidence="3">KG-16</strain>
    </source>
</reference>
<dbReference type="SUPFAM" id="SSF53300">
    <property type="entry name" value="vWA-like"/>
    <property type="match status" value="1"/>
</dbReference>
<dbReference type="InterPro" id="IPR008912">
    <property type="entry name" value="Uncharacterised_CoxE"/>
</dbReference>
<comment type="caution">
    <text evidence="2">The sequence shown here is derived from an EMBL/GenBank/DDBJ whole genome shotgun (WGS) entry which is preliminary data.</text>
</comment>
<dbReference type="PANTHER" id="PTHR39338:SF6">
    <property type="entry name" value="BLL5662 PROTEIN"/>
    <property type="match status" value="1"/>
</dbReference>
<name>A0A0V9UP91_9NOCA</name>
<gene>
    <name evidence="2" type="ORF">Z045_06555</name>
</gene>
<feature type="region of interest" description="Disordered" evidence="1">
    <location>
        <begin position="85"/>
        <end position="118"/>
    </location>
</feature>
<dbReference type="PATRIC" id="fig|1441730.3.peg.1387"/>
<evidence type="ECO:0000256" key="1">
    <source>
        <dbReference type="SAM" id="MobiDB-lite"/>
    </source>
</evidence>
<organism evidence="2 3">
    <name type="scientific">Rhodococcus pyridinivorans KG-16</name>
    <dbReference type="NCBI Taxonomy" id="1441730"/>
    <lineage>
        <taxon>Bacteria</taxon>
        <taxon>Bacillati</taxon>
        <taxon>Actinomycetota</taxon>
        <taxon>Actinomycetes</taxon>
        <taxon>Mycobacteriales</taxon>
        <taxon>Nocardiaceae</taxon>
        <taxon>Rhodococcus</taxon>
    </lineage>
</organism>
<dbReference type="AlphaFoldDB" id="A0A0V9UP91"/>
<dbReference type="Pfam" id="PF05762">
    <property type="entry name" value="VWA_CoxE"/>
    <property type="match status" value="1"/>
</dbReference>
<proteinExistence type="predicted"/>
<dbReference type="RefSeq" id="WP_060651150.1">
    <property type="nucleotide sequence ID" value="NZ_AZXY01000002.1"/>
</dbReference>
<sequence>MSARLLPGVDHAAFAVGLLDRLRSAGIVVPADGAATFTRALRVYPPSTRSRLYWTARLTLVDRHESLATFDAVFDRIFGDAPLPFDPHARRTGPEDDGARAAPTTDAPRRIRNAPAGGHDVPWVTRTVVESAEGERAADRPGREVASALAEIADQRFDDLDPARLALLESWIEEAGVRWATRRTRRRVQRHTGRVDVRASIAASRSTGFEPLRLIRTRPGRRRRQIVVFCDVSRSMRPYVGVYLHLVRALAHTGTAEVFVFSTTATRLTPVLRHRSVEHAIDVANDRVRTRFGGTRIAGSLAEVVASHHGHLLRGAIVVVASDGWDSDDPTELAHVLARIRRRAHRVVWLNPRAGQSGFTPSTGSMSAALPHCDAMVAADTLLALQHAVDVVTGTATGPGGLRRRVVGHGVDVLPW</sequence>
<feature type="compositionally biased region" description="Basic and acidic residues" evidence="1">
    <location>
        <begin position="87"/>
        <end position="99"/>
    </location>
</feature>
<dbReference type="PANTHER" id="PTHR39338">
    <property type="entry name" value="BLL5662 PROTEIN-RELATED"/>
    <property type="match status" value="1"/>
</dbReference>
<dbReference type="Proteomes" id="UP000053060">
    <property type="component" value="Unassembled WGS sequence"/>
</dbReference>
<dbReference type="EMBL" id="AZXY01000002">
    <property type="protein sequence ID" value="KSZ59816.1"/>
    <property type="molecule type" value="Genomic_DNA"/>
</dbReference>
<evidence type="ECO:0000313" key="3">
    <source>
        <dbReference type="Proteomes" id="UP000053060"/>
    </source>
</evidence>
<dbReference type="InterPro" id="IPR011195">
    <property type="entry name" value="UCP010256"/>
</dbReference>
<dbReference type="InterPro" id="IPR036465">
    <property type="entry name" value="vWFA_dom_sf"/>
</dbReference>
<protein>
    <submittedName>
        <fullName evidence="2">VWA containing CoxE family protein</fullName>
    </submittedName>
</protein>
<evidence type="ECO:0000313" key="2">
    <source>
        <dbReference type="EMBL" id="KSZ59816.1"/>
    </source>
</evidence>
<accession>A0A0V9UP91</accession>
<dbReference type="CDD" id="cd00198">
    <property type="entry name" value="vWFA"/>
    <property type="match status" value="1"/>
</dbReference>